<keyword evidence="3" id="KW-1185">Reference proteome</keyword>
<dbReference type="KEGG" id="ada:A5CPEGH6_14270"/>
<feature type="signal peptide" evidence="1">
    <location>
        <begin position="1"/>
        <end position="21"/>
    </location>
</feature>
<organism evidence="2 3">
    <name type="scientific">Alistipes dispar</name>
    <dbReference type="NCBI Taxonomy" id="2585119"/>
    <lineage>
        <taxon>Bacteria</taxon>
        <taxon>Pseudomonadati</taxon>
        <taxon>Bacteroidota</taxon>
        <taxon>Bacteroidia</taxon>
        <taxon>Bacteroidales</taxon>
        <taxon>Rikenellaceae</taxon>
        <taxon>Alistipes</taxon>
    </lineage>
</organism>
<name>A0A4Y1X2T8_9BACT</name>
<accession>A0A4Y1X2T8</accession>
<keyword evidence="1" id="KW-0732">Signal</keyword>
<evidence type="ECO:0008006" key="4">
    <source>
        <dbReference type="Google" id="ProtNLM"/>
    </source>
</evidence>
<dbReference type="PROSITE" id="PS51257">
    <property type="entry name" value="PROKAR_LIPOPROTEIN"/>
    <property type="match status" value="1"/>
</dbReference>
<evidence type="ECO:0000313" key="2">
    <source>
        <dbReference type="EMBL" id="BBL06789.1"/>
    </source>
</evidence>
<dbReference type="EMBL" id="AP019736">
    <property type="protein sequence ID" value="BBL06789.1"/>
    <property type="molecule type" value="Genomic_DNA"/>
</dbReference>
<reference evidence="3" key="1">
    <citation type="submission" date="2019-06" db="EMBL/GenBank/DDBJ databases">
        <title>Alistipes onderdonkii subsp. vulgaris subsp. nov., Alistipes dispar sp. nov. and Alistipes communis sp. nov., isolated from human faeces, and creation of Alistipes onderdonkii subsp. onderdonkii subsp. nov.</title>
        <authorList>
            <person name="Sakamoto M."/>
            <person name="Ikeyama N."/>
            <person name="Ogata Y."/>
            <person name="Suda W."/>
            <person name="Iino T."/>
            <person name="Hattori M."/>
            <person name="Ohkuma M."/>
        </authorList>
    </citation>
    <scope>NUCLEOTIDE SEQUENCE [LARGE SCALE GENOMIC DNA]</scope>
    <source>
        <strain evidence="3">5CPEGH6</strain>
    </source>
</reference>
<proteinExistence type="predicted"/>
<evidence type="ECO:0000313" key="3">
    <source>
        <dbReference type="Proteomes" id="UP000319374"/>
    </source>
</evidence>
<feature type="chain" id="PRO_5021347712" description="TIGR03790 family protein" evidence="1">
    <location>
        <begin position="22"/>
        <end position="489"/>
    </location>
</feature>
<evidence type="ECO:0000256" key="1">
    <source>
        <dbReference type="SAM" id="SignalP"/>
    </source>
</evidence>
<dbReference type="GeneID" id="98673404"/>
<protein>
    <recommendedName>
        <fullName evidence="4">TIGR03790 family protein</fullName>
    </recommendedName>
</protein>
<dbReference type="Proteomes" id="UP000319374">
    <property type="component" value="Chromosome"/>
</dbReference>
<gene>
    <name evidence="2" type="ORF">A5CPEGH6_14270</name>
</gene>
<dbReference type="OrthoDB" id="1096283at2"/>
<dbReference type="RefSeq" id="WP_141428617.1">
    <property type="nucleotide sequence ID" value="NZ_AP019736.1"/>
</dbReference>
<sequence>MKRILLFLLSAAAYACTQAPAASDYAIVAGPGIADDPQWSAVVEALRESHPGARVIRYRDSVREALPALRCAAPRYVAFVDRPERIGRDYIIELNRMSREADRDIYADYLWGVITGYDAEAALRMVRNAREPLVIRSAVSTLREVGSGKWFDAFAYVDDRDAGRCGVKRPGEDSVAHYRTRRLLPDGRPDLLREFCDFYARLDPDLVTTASHATERNLEMPFSVGNLRCADGALYADFPEERTPLAGSDKRRVFLPIGNCLIGNVDNTRGSMAVAWMNSANAAAMAGYVVPTWYGRNGWGGLKYWLTTPGRYTLAEAFYLNQQDMLHQLEEWCPGLGERAFPFGEEGFAEEDFVRADSVAGRKLSADETGFFFDRDVLAFYGDPAWDVRLRELPAERDFTVNERHEKGQCILTVTTSAAFDAERMAGGRFKEEHVGRLPFSYFFPERLPNPRLAAGQAWNAAVDENFLLIYDPGFEPGKTYTIRLDTGE</sequence>
<dbReference type="AlphaFoldDB" id="A0A4Y1X2T8"/>